<protein>
    <submittedName>
        <fullName evidence="1">Uncharacterized protein</fullName>
    </submittedName>
</protein>
<dbReference type="AlphaFoldDB" id="A0A319AQJ6"/>
<reference evidence="1 2" key="1">
    <citation type="submission" date="2016-12" db="EMBL/GenBank/DDBJ databases">
        <title>The genomes of Aspergillus section Nigri reveals drivers in fungal speciation.</title>
        <authorList>
            <consortium name="DOE Joint Genome Institute"/>
            <person name="Vesth T.C."/>
            <person name="Nybo J."/>
            <person name="Theobald S."/>
            <person name="Brandl J."/>
            <person name="Frisvad J.C."/>
            <person name="Nielsen K.F."/>
            <person name="Lyhne E.K."/>
            <person name="Kogle M.E."/>
            <person name="Kuo A."/>
            <person name="Riley R."/>
            <person name="Clum A."/>
            <person name="Nolan M."/>
            <person name="Lipzen A."/>
            <person name="Salamov A."/>
            <person name="Henrissat B."/>
            <person name="Wiebenga A."/>
            <person name="De Vries R.P."/>
            <person name="Grigoriev I.V."/>
            <person name="Mortensen U.H."/>
            <person name="Andersen M.R."/>
            <person name="Baker S.E."/>
        </authorList>
    </citation>
    <scope>NUCLEOTIDE SEQUENCE [LARGE SCALE GENOMIC DNA]</scope>
    <source>
        <strain evidence="1 2">JOP 1030-1</strain>
    </source>
</reference>
<evidence type="ECO:0000313" key="1">
    <source>
        <dbReference type="EMBL" id="PYH48672.1"/>
    </source>
</evidence>
<sequence>MDNPRVKVCLDASGSRGTCHLRVVLSSLHLYIHTYPTGVPRRVQGKATRMGTRGFKCSRLSPHWPLAGLPGSYCWVCLARNRPSADGNGTTIASTAQGLCKQCHGRDNKQEEERDSGVVIKRKHWVSAGKVEFAKYPPEVGNAESDNCKHWYESERKEATRVGIRS</sequence>
<dbReference type="GeneID" id="37071874"/>
<dbReference type="Proteomes" id="UP000248349">
    <property type="component" value="Unassembled WGS sequence"/>
</dbReference>
<accession>A0A319AQJ6</accession>
<dbReference type="OrthoDB" id="10634939at2759"/>
<organism evidence="1 2">
    <name type="scientific">Aspergillus saccharolyticus JOP 1030-1</name>
    <dbReference type="NCBI Taxonomy" id="1450539"/>
    <lineage>
        <taxon>Eukaryota</taxon>
        <taxon>Fungi</taxon>
        <taxon>Dikarya</taxon>
        <taxon>Ascomycota</taxon>
        <taxon>Pezizomycotina</taxon>
        <taxon>Eurotiomycetes</taxon>
        <taxon>Eurotiomycetidae</taxon>
        <taxon>Eurotiales</taxon>
        <taxon>Aspergillaceae</taxon>
        <taxon>Aspergillus</taxon>
        <taxon>Aspergillus subgen. Circumdati</taxon>
    </lineage>
</organism>
<dbReference type="EMBL" id="KZ821221">
    <property type="protein sequence ID" value="PYH48672.1"/>
    <property type="molecule type" value="Genomic_DNA"/>
</dbReference>
<name>A0A319AQJ6_9EURO</name>
<evidence type="ECO:0000313" key="2">
    <source>
        <dbReference type="Proteomes" id="UP000248349"/>
    </source>
</evidence>
<proteinExistence type="predicted"/>
<gene>
    <name evidence="1" type="ORF">BP01DRAFT_153471</name>
</gene>
<dbReference type="RefSeq" id="XP_025434654.1">
    <property type="nucleotide sequence ID" value="XM_025570646.1"/>
</dbReference>
<keyword evidence="2" id="KW-1185">Reference proteome</keyword>